<dbReference type="Proteomes" id="UP000277204">
    <property type="component" value="Unassembled WGS sequence"/>
</dbReference>
<reference evidence="1 2" key="1">
    <citation type="submission" date="2018-11" db="EMBL/GenBank/DDBJ databases">
        <authorList>
            <consortium name="Pathogen Informatics"/>
        </authorList>
    </citation>
    <scope>NUCLEOTIDE SEQUENCE [LARGE SCALE GENOMIC DNA]</scope>
    <source>
        <strain evidence="1 2">Zambia</strain>
    </source>
</reference>
<evidence type="ECO:0000313" key="1">
    <source>
        <dbReference type="EMBL" id="VDO62793.1"/>
    </source>
</evidence>
<protein>
    <submittedName>
        <fullName evidence="1">Uncharacterized protein</fullName>
    </submittedName>
</protein>
<name>A0A183LLM4_9TREM</name>
<gene>
    <name evidence="1" type="ORF">SMRZ_LOCUS4699</name>
</gene>
<organism evidence="1 2">
    <name type="scientific">Schistosoma margrebowiei</name>
    <dbReference type="NCBI Taxonomy" id="48269"/>
    <lineage>
        <taxon>Eukaryota</taxon>
        <taxon>Metazoa</taxon>
        <taxon>Spiralia</taxon>
        <taxon>Lophotrochozoa</taxon>
        <taxon>Platyhelminthes</taxon>
        <taxon>Trematoda</taxon>
        <taxon>Digenea</taxon>
        <taxon>Strigeidida</taxon>
        <taxon>Schistosomatoidea</taxon>
        <taxon>Schistosomatidae</taxon>
        <taxon>Schistosoma</taxon>
    </lineage>
</organism>
<keyword evidence="2" id="KW-1185">Reference proteome</keyword>
<sequence length="123" mass="13826">MNIEFKRDMDAKILNKQISTHLSSELFSQAGIPFTDVLRINLCSGSHQCTSINLLAHVDQVTLAAQSDHILSASSNINPEWLLKRESKTTTSSIQEHLIYYGYNAPKKFSYKTIQAVKGIRSK</sequence>
<proteinExistence type="predicted"/>
<dbReference type="AlphaFoldDB" id="A0A183LLM4"/>
<evidence type="ECO:0000313" key="2">
    <source>
        <dbReference type="Proteomes" id="UP000277204"/>
    </source>
</evidence>
<accession>A0A183LLM4</accession>
<dbReference type="EMBL" id="UZAI01001519">
    <property type="protein sequence ID" value="VDO62793.1"/>
    <property type="molecule type" value="Genomic_DNA"/>
</dbReference>